<dbReference type="OrthoDB" id="21665at2"/>
<dbReference type="EMBL" id="CP016170">
    <property type="protein sequence ID" value="ANN65938.1"/>
    <property type="molecule type" value="Genomic_DNA"/>
</dbReference>
<dbReference type="RefSeq" id="WP_066345616.1">
    <property type="nucleotide sequence ID" value="NZ_CBCSFJ010000003.1"/>
</dbReference>
<keyword evidence="8" id="KW-1185">Reference proteome</keyword>
<dbReference type="KEGG" id="bbro:BAU06_06195"/>
<dbReference type="NCBIfam" id="NF033391">
    <property type="entry name" value="lipid_A_LpxO"/>
    <property type="match status" value="1"/>
</dbReference>
<dbReference type="InterPro" id="IPR027443">
    <property type="entry name" value="IPNS-like_sf"/>
</dbReference>
<proteinExistence type="inferred from homology"/>
<comment type="similarity">
    <text evidence="1">Belongs to the aspartyl/asparaginyl beta-hydroxylase family.</text>
</comment>
<feature type="transmembrane region" description="Helical" evidence="4">
    <location>
        <begin position="279"/>
        <end position="298"/>
    </location>
</feature>
<reference evidence="8 9" key="1">
    <citation type="submission" date="2016-06" db="EMBL/GenBank/DDBJ databases">
        <title>Complete genome sequences of Bordetella bronchialis and Bordetella flabilis.</title>
        <authorList>
            <person name="LiPuma J.J."/>
            <person name="Spilker T."/>
        </authorList>
    </citation>
    <scope>NUCLEOTIDE SEQUENCE [LARGE SCALE GENOMIC DNA]</scope>
    <source>
        <strain evidence="7 9">AU17976</strain>
        <strain evidence="6 8">AU3182</strain>
    </source>
</reference>
<dbReference type="PANTHER" id="PTHR46332">
    <property type="entry name" value="ASPARTATE BETA-HYDROXYLASE DOMAIN-CONTAINING PROTEIN 2"/>
    <property type="match status" value="1"/>
</dbReference>
<evidence type="ECO:0000256" key="2">
    <source>
        <dbReference type="ARBA" id="ARBA00022964"/>
    </source>
</evidence>
<evidence type="ECO:0000313" key="6">
    <source>
        <dbReference type="EMBL" id="ANN65938.1"/>
    </source>
</evidence>
<name>A0A193FF93_9BORD</name>
<dbReference type="Proteomes" id="UP000092213">
    <property type="component" value="Chromosome"/>
</dbReference>
<dbReference type="SUPFAM" id="SSF51197">
    <property type="entry name" value="Clavaminate synthase-like"/>
    <property type="match status" value="1"/>
</dbReference>
<evidence type="ECO:0000256" key="3">
    <source>
        <dbReference type="ARBA" id="ARBA00023002"/>
    </source>
</evidence>
<sequence length="299" mass="34678">MKWWILALFIVCAMVVHYRGRVRHRFSRQVLDHSTFTAPINVFMYAFSRVPNQPYLALSEFPELKILQQRWQDIRAEAEALFSAGHIKVSNTYNDAGFNSFFKSGWKRFYLKWYDTDHPSARALCPVTTSLLADIPSIKGAMFTALPPGSRLPRHRDPYAGSLRFHMGLITPNDADCYIDVDGQTYYWRDGEAVVFDETFIHYAENKTDINRIILFADIERPMRYRWAQAVNHFIGSVLLRAATSPNQEGDRTGGINRIFGSVYAVRRFGKKIKKKNKTAYYVMKWGIVLAILAWIFWP</sequence>
<dbReference type="InterPro" id="IPR047694">
    <property type="entry name" value="Lipid_A_LpxO-like"/>
</dbReference>
<dbReference type="EMBL" id="CP016171">
    <property type="protein sequence ID" value="ANN71022.1"/>
    <property type="molecule type" value="Genomic_DNA"/>
</dbReference>
<keyword evidence="4" id="KW-0472">Membrane</keyword>
<evidence type="ECO:0000256" key="1">
    <source>
        <dbReference type="ARBA" id="ARBA00007730"/>
    </source>
</evidence>
<accession>A0A193FF93</accession>
<dbReference type="GO" id="GO:0051213">
    <property type="term" value="F:dioxygenase activity"/>
    <property type="evidence" value="ECO:0007669"/>
    <property type="project" value="UniProtKB-KW"/>
</dbReference>
<dbReference type="Gene3D" id="2.60.120.330">
    <property type="entry name" value="B-lactam Antibiotic, Isopenicillin N Synthase, Chain"/>
    <property type="match status" value="1"/>
</dbReference>
<dbReference type="Proteomes" id="UP000091897">
    <property type="component" value="Chromosome"/>
</dbReference>
<keyword evidence="3" id="KW-0560">Oxidoreductase</keyword>
<protein>
    <submittedName>
        <fullName evidence="7">Aspartyl beta-hydroxylase</fullName>
    </submittedName>
</protein>
<dbReference type="InterPro" id="IPR051821">
    <property type="entry name" value="Asp/Asn_beta-hydroxylase"/>
</dbReference>
<dbReference type="InterPro" id="IPR007803">
    <property type="entry name" value="Asp/Arg/Pro-Hydrxlase"/>
</dbReference>
<keyword evidence="4" id="KW-0812">Transmembrane</keyword>
<dbReference type="Pfam" id="PF05118">
    <property type="entry name" value="Asp_Arg_Hydrox"/>
    <property type="match status" value="1"/>
</dbReference>
<keyword evidence="4" id="KW-1133">Transmembrane helix</keyword>
<evidence type="ECO:0000256" key="4">
    <source>
        <dbReference type="SAM" id="Phobius"/>
    </source>
</evidence>
<dbReference type="STRING" id="463025.BAU08_06455"/>
<dbReference type="PANTHER" id="PTHR46332:SF5">
    <property type="entry name" value="ASPARTATE BETA-HYDROXYLASE DOMAIN CONTAINING 2"/>
    <property type="match status" value="1"/>
</dbReference>
<keyword evidence="2" id="KW-0223">Dioxygenase</keyword>
<organism evidence="7 9">
    <name type="scientific">Bordetella bronchialis</name>
    <dbReference type="NCBI Taxonomy" id="463025"/>
    <lineage>
        <taxon>Bacteria</taxon>
        <taxon>Pseudomonadati</taxon>
        <taxon>Pseudomonadota</taxon>
        <taxon>Betaproteobacteria</taxon>
        <taxon>Burkholderiales</taxon>
        <taxon>Alcaligenaceae</taxon>
        <taxon>Bordetella</taxon>
    </lineage>
</organism>
<feature type="transmembrane region" description="Helical" evidence="4">
    <location>
        <begin position="6"/>
        <end position="22"/>
    </location>
</feature>
<feature type="domain" description="Aspartyl/asparaginy/proline hydroxylase" evidence="5">
    <location>
        <begin position="69"/>
        <end position="222"/>
    </location>
</feature>
<evidence type="ECO:0000313" key="7">
    <source>
        <dbReference type="EMBL" id="ANN71022.1"/>
    </source>
</evidence>
<evidence type="ECO:0000313" key="9">
    <source>
        <dbReference type="Proteomes" id="UP000092213"/>
    </source>
</evidence>
<evidence type="ECO:0000313" key="8">
    <source>
        <dbReference type="Proteomes" id="UP000091897"/>
    </source>
</evidence>
<dbReference type="AlphaFoldDB" id="A0A193FF93"/>
<evidence type="ECO:0000259" key="5">
    <source>
        <dbReference type="Pfam" id="PF05118"/>
    </source>
</evidence>
<gene>
    <name evidence="6" type="ORF">BAU06_06195</name>
    <name evidence="7" type="ORF">BAU08_06455</name>
</gene>